<organism evidence="1">
    <name type="scientific">marine sediment metagenome</name>
    <dbReference type="NCBI Taxonomy" id="412755"/>
    <lineage>
        <taxon>unclassified sequences</taxon>
        <taxon>metagenomes</taxon>
        <taxon>ecological metagenomes</taxon>
    </lineage>
</organism>
<proteinExistence type="predicted"/>
<sequence length="438" mass="50241">MRYSAVAFLLVANVSFAEIDIRGIFDTQASYVVDNTENYSSRLQNFDNRLGVEIESSFDNGFRFYSETVLRYESTDNLEPYRPTQDSSDKLNRRWLIDSKTELELREFYVDGYIEDVFIRLGKQQVVWGQADGLQVLDVVNPLRYREFISDDLEDRRIPLWTANVEFPVRDWTMQLLWIPDQTYHAYPEAGASYQVRSTKLTPLLTGNQQVLFERQEKPDRFWQDSDYGMRLTGFVSGWDVGLGYLNQINNGRAVAQFTGDDVLHIRTGYVRTHLLGATVAKAFGSVTVRSELGYLSDTVPLGVPSTSPATLEQSATREFKGVIGLDYNGISDTLLSAQWFLSHIAGESHAYVRDKQEQQVSFLVKRDFYNQTFSLEGLLVHSLNDADGYWNISANYRYRSNITLISQIDRYYGAREGVFGQFRDQSRVSIGLSYAFQ</sequence>
<accession>A0A0F9YJH4</accession>
<dbReference type="AlphaFoldDB" id="A0A0F9YJH4"/>
<comment type="caution">
    <text evidence="1">The sequence shown here is derived from an EMBL/GenBank/DDBJ whole genome shotgun (WGS) entry which is preliminary data.</text>
</comment>
<dbReference type="EMBL" id="LAZR01000001">
    <property type="protein sequence ID" value="KKO12417.1"/>
    <property type="molecule type" value="Genomic_DNA"/>
</dbReference>
<evidence type="ECO:0008006" key="2">
    <source>
        <dbReference type="Google" id="ProtNLM"/>
    </source>
</evidence>
<dbReference type="Pfam" id="PF06980">
    <property type="entry name" value="DUF1302"/>
    <property type="match status" value="1"/>
</dbReference>
<evidence type="ECO:0000313" key="1">
    <source>
        <dbReference type="EMBL" id="KKO12417.1"/>
    </source>
</evidence>
<gene>
    <name evidence="1" type="ORF">LCGC14_0004280</name>
</gene>
<protein>
    <recommendedName>
        <fullName evidence="2">TIGR03016 family PEP-CTERM system-associated outer membrane protein</fullName>
    </recommendedName>
</protein>
<dbReference type="InterPro" id="IPR010727">
    <property type="entry name" value="DUF1302"/>
</dbReference>
<reference evidence="1" key="1">
    <citation type="journal article" date="2015" name="Nature">
        <title>Complex archaea that bridge the gap between prokaryotes and eukaryotes.</title>
        <authorList>
            <person name="Spang A."/>
            <person name="Saw J.H."/>
            <person name="Jorgensen S.L."/>
            <person name="Zaremba-Niedzwiedzka K."/>
            <person name="Martijn J."/>
            <person name="Lind A.E."/>
            <person name="van Eijk R."/>
            <person name="Schleper C."/>
            <person name="Guy L."/>
            <person name="Ettema T.J."/>
        </authorList>
    </citation>
    <scope>NUCLEOTIDE SEQUENCE</scope>
</reference>
<name>A0A0F9YJH4_9ZZZZ</name>